<evidence type="ECO:0000256" key="1">
    <source>
        <dbReference type="SAM" id="Phobius"/>
    </source>
</evidence>
<proteinExistence type="predicted"/>
<keyword evidence="1" id="KW-1133">Transmembrane helix</keyword>
<dbReference type="Proteomes" id="UP001589608">
    <property type="component" value="Unassembled WGS sequence"/>
</dbReference>
<evidence type="ECO:0000313" key="2">
    <source>
        <dbReference type="EMBL" id="MFB9445368.1"/>
    </source>
</evidence>
<reference evidence="2 3" key="1">
    <citation type="submission" date="2024-09" db="EMBL/GenBank/DDBJ databases">
        <authorList>
            <person name="Sun Q."/>
            <person name="Mori K."/>
        </authorList>
    </citation>
    <scope>NUCLEOTIDE SEQUENCE [LARGE SCALE GENOMIC DNA]</scope>
    <source>
        <strain evidence="2 3">JCM 3307</strain>
    </source>
</reference>
<accession>A0ABV5M9J5</accession>
<name>A0ABV5M9J5_9ACTN</name>
<protein>
    <recommendedName>
        <fullName evidence="4">Protein kinase domain-containing protein</fullName>
    </recommendedName>
</protein>
<evidence type="ECO:0000313" key="3">
    <source>
        <dbReference type="Proteomes" id="UP001589608"/>
    </source>
</evidence>
<sequence>MTVHIEFDADRRFTDQFELQWGRLAATGERVLRRTARNADAQRLVRAEVHAGRLLDALPGTTYPVQLCRVVEHDLTGASAHVTSTYRGVPVAGQPGAPLPETLLKIFGDLLVAIQTLAKAGLTHGAIVPEFVLWDGTHAQLVNLGEAVAVGEPARAALDPQWQPPAGPDGLRLATEADDVYQAGMVVFCIALQRGPAGPAQVREELGRGGGSALSALLEGVFADDPRDRPDAHELLRRVEEARYEPVWQSPDPADATTATIKIPQQYSPVPATMPVPVSGPPTARAAVALSPARDEFRRLVEAKQQYRQARNAPQRVAWRWCRSLVDVLWYSRDELSSKIIMGVLALVVIGVPLTLIVLIVHTVGGSK</sequence>
<keyword evidence="3" id="KW-1185">Reference proteome</keyword>
<organism evidence="2 3">
    <name type="scientific">Dactylosporangium vinaceum</name>
    <dbReference type="NCBI Taxonomy" id="53362"/>
    <lineage>
        <taxon>Bacteria</taxon>
        <taxon>Bacillati</taxon>
        <taxon>Actinomycetota</taxon>
        <taxon>Actinomycetes</taxon>
        <taxon>Micromonosporales</taxon>
        <taxon>Micromonosporaceae</taxon>
        <taxon>Dactylosporangium</taxon>
    </lineage>
</organism>
<evidence type="ECO:0008006" key="4">
    <source>
        <dbReference type="Google" id="ProtNLM"/>
    </source>
</evidence>
<comment type="caution">
    <text evidence="2">The sequence shown here is derived from an EMBL/GenBank/DDBJ whole genome shotgun (WGS) entry which is preliminary data.</text>
</comment>
<gene>
    <name evidence="2" type="ORF">ACFFTR_20020</name>
</gene>
<feature type="transmembrane region" description="Helical" evidence="1">
    <location>
        <begin position="340"/>
        <end position="361"/>
    </location>
</feature>
<dbReference type="Gene3D" id="1.10.510.10">
    <property type="entry name" value="Transferase(Phosphotransferase) domain 1"/>
    <property type="match status" value="1"/>
</dbReference>
<dbReference type="InterPro" id="IPR011009">
    <property type="entry name" value="Kinase-like_dom_sf"/>
</dbReference>
<dbReference type="SUPFAM" id="SSF56112">
    <property type="entry name" value="Protein kinase-like (PK-like)"/>
    <property type="match status" value="1"/>
</dbReference>
<keyword evidence="1" id="KW-0472">Membrane</keyword>
<dbReference type="RefSeq" id="WP_223103288.1">
    <property type="nucleotide sequence ID" value="NZ_CP061913.1"/>
</dbReference>
<keyword evidence="1" id="KW-0812">Transmembrane</keyword>
<dbReference type="EMBL" id="JBHMCA010000042">
    <property type="protein sequence ID" value="MFB9445368.1"/>
    <property type="molecule type" value="Genomic_DNA"/>
</dbReference>